<reference evidence="1 2" key="1">
    <citation type="submission" date="2020-04" db="EMBL/GenBank/DDBJ databases">
        <title>Draft genome of Leeia sp. IMCC25680.</title>
        <authorList>
            <person name="Song J."/>
            <person name="Cho J.-C."/>
        </authorList>
    </citation>
    <scope>NUCLEOTIDE SEQUENCE [LARGE SCALE GENOMIC DNA]</scope>
    <source>
        <strain evidence="1 2">IMCC25680</strain>
    </source>
</reference>
<dbReference type="RefSeq" id="WP_168876475.1">
    <property type="nucleotide sequence ID" value="NZ_JABAIM010000001.1"/>
</dbReference>
<evidence type="ECO:0000313" key="1">
    <source>
        <dbReference type="EMBL" id="NLR74896.1"/>
    </source>
</evidence>
<evidence type="ECO:0008006" key="3">
    <source>
        <dbReference type="Google" id="ProtNLM"/>
    </source>
</evidence>
<dbReference type="Proteomes" id="UP000587991">
    <property type="component" value="Unassembled WGS sequence"/>
</dbReference>
<evidence type="ECO:0000313" key="2">
    <source>
        <dbReference type="Proteomes" id="UP000587991"/>
    </source>
</evidence>
<name>A0A847SBJ7_9NEIS</name>
<protein>
    <recommendedName>
        <fullName evidence="3">DUF86 domain-containing protein</fullName>
    </recommendedName>
</protein>
<gene>
    <name evidence="1" type="ORF">HF682_06975</name>
</gene>
<organism evidence="1 2">
    <name type="scientific">Leeia aquatica</name>
    <dbReference type="NCBI Taxonomy" id="2725557"/>
    <lineage>
        <taxon>Bacteria</taxon>
        <taxon>Pseudomonadati</taxon>
        <taxon>Pseudomonadota</taxon>
        <taxon>Betaproteobacteria</taxon>
        <taxon>Neisseriales</taxon>
        <taxon>Leeiaceae</taxon>
        <taxon>Leeia</taxon>
    </lineage>
</organism>
<accession>A0A847SBJ7</accession>
<keyword evidence="2" id="KW-1185">Reference proteome</keyword>
<proteinExistence type="predicted"/>
<dbReference type="AlphaFoldDB" id="A0A847SBJ7"/>
<comment type="caution">
    <text evidence="1">The sequence shown here is derived from an EMBL/GenBank/DDBJ whole genome shotgun (WGS) entry which is preliminary data.</text>
</comment>
<sequence length="160" mass="18117">MEIMNPEIDYAAECDSLRAAYVRAHPQQRLKVIMQRIAQQEIGATRLVTMVSAVEALARSLVVNSVAAKTNQKLDIEGAYKKFRNGKPEDMVRMVLEHYDKGDPGLFFQGDTWDLFRLAVDFRNLIVHECTFLGQDKYPALIWACEEVLNALKEVAGLKS</sequence>
<dbReference type="EMBL" id="JABAIM010000001">
    <property type="protein sequence ID" value="NLR74896.1"/>
    <property type="molecule type" value="Genomic_DNA"/>
</dbReference>